<feature type="region of interest" description="Disordered" evidence="1">
    <location>
        <begin position="19"/>
        <end position="52"/>
    </location>
</feature>
<reference evidence="4" key="1">
    <citation type="submission" date="2016-03" db="EMBL/GenBank/DDBJ databases">
        <authorList>
            <person name="Devillers H."/>
        </authorList>
    </citation>
    <scope>NUCLEOTIDE SEQUENCE [LARGE SCALE GENOMIC DNA]</scope>
</reference>
<feature type="compositionally biased region" description="Polar residues" evidence="1">
    <location>
        <begin position="203"/>
        <end position="213"/>
    </location>
</feature>
<evidence type="ECO:0000313" key="3">
    <source>
        <dbReference type="EMBL" id="SCU88440.1"/>
    </source>
</evidence>
<feature type="compositionally biased region" description="Polar residues" evidence="1">
    <location>
        <begin position="258"/>
        <end position="267"/>
    </location>
</feature>
<evidence type="ECO:0000313" key="4">
    <source>
        <dbReference type="Proteomes" id="UP000190274"/>
    </source>
</evidence>
<dbReference type="GO" id="GO:0000324">
    <property type="term" value="C:fungal-type vacuole"/>
    <property type="evidence" value="ECO:0007669"/>
    <property type="project" value="TreeGrafter"/>
</dbReference>
<feature type="compositionally biased region" description="Basic and acidic residues" evidence="1">
    <location>
        <begin position="222"/>
        <end position="234"/>
    </location>
</feature>
<feature type="compositionally biased region" description="Low complexity" evidence="1">
    <location>
        <begin position="243"/>
        <end position="257"/>
    </location>
</feature>
<dbReference type="AlphaFoldDB" id="A0A1G4JEK8"/>
<dbReference type="GO" id="GO:0005935">
    <property type="term" value="C:cellular bud neck"/>
    <property type="evidence" value="ECO:0007669"/>
    <property type="project" value="TreeGrafter"/>
</dbReference>
<evidence type="ECO:0000256" key="2">
    <source>
        <dbReference type="SAM" id="Phobius"/>
    </source>
</evidence>
<proteinExistence type="predicted"/>
<dbReference type="Proteomes" id="UP000190274">
    <property type="component" value="Chromosome E"/>
</dbReference>
<keyword evidence="2" id="KW-0472">Membrane</keyword>
<keyword evidence="4" id="KW-1185">Reference proteome</keyword>
<keyword evidence="2" id="KW-1133">Transmembrane helix</keyword>
<dbReference type="EMBL" id="LT598455">
    <property type="protein sequence ID" value="SCU88440.1"/>
    <property type="molecule type" value="Genomic_DNA"/>
</dbReference>
<dbReference type="PANTHER" id="PTHR36089:SF1">
    <property type="entry name" value="CHITIN SYNTHASE 3 COMPLEX PROTEIN CSI2-RELATED"/>
    <property type="match status" value="1"/>
</dbReference>
<feature type="region of interest" description="Disordered" evidence="1">
    <location>
        <begin position="203"/>
        <end position="269"/>
    </location>
</feature>
<feature type="transmembrane region" description="Helical" evidence="2">
    <location>
        <begin position="63"/>
        <end position="89"/>
    </location>
</feature>
<dbReference type="PANTHER" id="PTHR36089">
    <property type="entry name" value="CHITIN SYNTHASE 3 COMPLEX PROTEIN CSI2-RELATED"/>
    <property type="match status" value="1"/>
</dbReference>
<protein>
    <submittedName>
        <fullName evidence="3">LADA_0E10154g1_1</fullName>
    </submittedName>
</protein>
<accession>A0A1G4JEK8</accession>
<gene>
    <name evidence="3" type="ORF">LADA_0E10154G</name>
</gene>
<keyword evidence="2" id="KW-0812">Transmembrane</keyword>
<name>A0A1G4JEK8_9SACH</name>
<sequence>MINANVARRALPALTTASSSGASTASATGDTSTSTSSYAVPTITPPSAKGNPHIWTSDKPSGTVFIAVGSVVGSILLAIVLMYLVSAYISRRHTEKQRYDVIDSEFQSYMNSHSGGMFDHEKFQFGVGKKRSSRMSPTRSTIRLLDAQEPSEQPLALSPHASNTSIPQELYSSLQDQNAALNRKSLFISPTVEIVNQQRKAVLQNGNNSSPSLISEPGSDLSKPERAASPERRKAPQTRHKSNLSSSVVSAKSSSNSPENIQLQDSAIQRAKVPSQYLEELLEHN</sequence>
<dbReference type="InterPro" id="IPR051009">
    <property type="entry name" value="PRM"/>
</dbReference>
<evidence type="ECO:0000256" key="1">
    <source>
        <dbReference type="SAM" id="MobiDB-lite"/>
    </source>
</evidence>
<feature type="compositionally biased region" description="Low complexity" evidence="1">
    <location>
        <begin position="19"/>
        <end position="37"/>
    </location>
</feature>
<dbReference type="OrthoDB" id="4065319at2759"/>
<organism evidence="3 4">
    <name type="scientific">Lachancea dasiensis</name>
    <dbReference type="NCBI Taxonomy" id="1072105"/>
    <lineage>
        <taxon>Eukaryota</taxon>
        <taxon>Fungi</taxon>
        <taxon>Dikarya</taxon>
        <taxon>Ascomycota</taxon>
        <taxon>Saccharomycotina</taxon>
        <taxon>Saccharomycetes</taxon>
        <taxon>Saccharomycetales</taxon>
        <taxon>Saccharomycetaceae</taxon>
        <taxon>Lachancea</taxon>
    </lineage>
</organism>